<evidence type="ECO:0000259" key="2">
    <source>
        <dbReference type="Pfam" id="PF00892"/>
    </source>
</evidence>
<feature type="transmembrane region" description="Helical" evidence="1">
    <location>
        <begin position="97"/>
        <end position="114"/>
    </location>
</feature>
<gene>
    <name evidence="3" type="ORF">AWL63_18480</name>
</gene>
<dbReference type="EMBL" id="CP014168">
    <property type="protein sequence ID" value="AOH85629.1"/>
    <property type="molecule type" value="Genomic_DNA"/>
</dbReference>
<feature type="domain" description="EamA" evidence="2">
    <location>
        <begin position="147"/>
        <end position="279"/>
    </location>
</feature>
<dbReference type="AlphaFoldDB" id="A0A1B3ZDX9"/>
<organism evidence="3 4">
    <name type="scientific">Sphingomonas panacis</name>
    <dbReference type="NCBI Taxonomy" id="1560345"/>
    <lineage>
        <taxon>Bacteria</taxon>
        <taxon>Pseudomonadati</taxon>
        <taxon>Pseudomonadota</taxon>
        <taxon>Alphaproteobacteria</taxon>
        <taxon>Sphingomonadales</taxon>
        <taxon>Sphingomonadaceae</taxon>
        <taxon>Sphingomonas</taxon>
    </lineage>
</organism>
<feature type="transmembrane region" description="Helical" evidence="1">
    <location>
        <begin position="177"/>
        <end position="195"/>
    </location>
</feature>
<feature type="transmembrane region" description="Helical" evidence="1">
    <location>
        <begin position="262"/>
        <end position="281"/>
    </location>
</feature>
<feature type="transmembrane region" description="Helical" evidence="1">
    <location>
        <begin position="121"/>
        <end position="141"/>
    </location>
</feature>
<name>A0A1B3ZDX9_9SPHN</name>
<keyword evidence="1" id="KW-0472">Membrane</keyword>
<proteinExistence type="predicted"/>
<keyword evidence="1" id="KW-0812">Transmembrane</keyword>
<feature type="transmembrane region" description="Helical" evidence="1">
    <location>
        <begin position="147"/>
        <end position="165"/>
    </location>
</feature>
<keyword evidence="1" id="KW-1133">Transmembrane helix</keyword>
<dbReference type="PANTHER" id="PTHR22911">
    <property type="entry name" value="ACYL-MALONYL CONDENSING ENZYME-RELATED"/>
    <property type="match status" value="1"/>
</dbReference>
<feature type="transmembrane region" description="Helical" evidence="1">
    <location>
        <begin position="201"/>
        <end position="224"/>
    </location>
</feature>
<dbReference type="SUPFAM" id="SSF103481">
    <property type="entry name" value="Multidrug resistance efflux transporter EmrE"/>
    <property type="match status" value="2"/>
</dbReference>
<dbReference type="OrthoDB" id="9815120at2"/>
<dbReference type="KEGG" id="span:AWL63_18480"/>
<reference evidence="3 4" key="1">
    <citation type="submission" date="2016-01" db="EMBL/GenBank/DDBJ databases">
        <title>Complete genome and mega plasmid sequence of Sphingomonas panacis DCY99 elicits systemic resistance in rice to Xanthomonas oryzae.</title>
        <authorList>
            <person name="Kim Y.J."/>
            <person name="Yang D.C."/>
            <person name="Sing P."/>
        </authorList>
    </citation>
    <scope>NUCLEOTIDE SEQUENCE [LARGE SCALE GENOMIC DNA]</scope>
    <source>
        <strain evidence="3 4">DCY99</strain>
    </source>
</reference>
<feature type="transmembrane region" description="Helical" evidence="1">
    <location>
        <begin position="40"/>
        <end position="61"/>
    </location>
</feature>
<dbReference type="GO" id="GO:0005886">
    <property type="term" value="C:plasma membrane"/>
    <property type="evidence" value="ECO:0007669"/>
    <property type="project" value="TreeGrafter"/>
</dbReference>
<dbReference type="Pfam" id="PF00892">
    <property type="entry name" value="EamA"/>
    <property type="match status" value="1"/>
</dbReference>
<dbReference type="Proteomes" id="UP000094256">
    <property type="component" value="Chromosome"/>
</dbReference>
<dbReference type="GO" id="GO:0015565">
    <property type="term" value="F:threonine efflux transmembrane transporter activity"/>
    <property type="evidence" value="ECO:0007669"/>
    <property type="project" value="TreeGrafter"/>
</dbReference>
<dbReference type="PANTHER" id="PTHR22911:SF37">
    <property type="entry name" value="THREONINE_HOMOSERINE EXPORTER RHTA"/>
    <property type="match status" value="1"/>
</dbReference>
<evidence type="ECO:0000256" key="1">
    <source>
        <dbReference type="SAM" id="Phobius"/>
    </source>
</evidence>
<evidence type="ECO:0000313" key="3">
    <source>
        <dbReference type="EMBL" id="AOH85629.1"/>
    </source>
</evidence>
<evidence type="ECO:0000313" key="4">
    <source>
        <dbReference type="Proteomes" id="UP000094256"/>
    </source>
</evidence>
<protein>
    <recommendedName>
        <fullName evidence="2">EamA domain-containing protein</fullName>
    </recommendedName>
</protein>
<sequence length="290" mass="29804">MKPATARSPLVPVIALLLAMVSIQGGAALAKQLFPYVGAQGATALRLGIAAAMLLALWRPWRVPVTRAALRPILIYGVALGGMNLLFYMAIRTTPLAIAVALEFVGPLAVALFSSRRLVDLVWVALAICGIFLLLPGSFGATPLDPTGAILALGAGACWAIYILSGKRAAASGGRPAVAYGTTIAALFVMPIGVAHAGTGLFSIEILPLALAVALLTSAIPYSLEMLALDRLSTRVFGILTSMEPALASISALLILGERLSIMQVAGVGTIMAASIGVIMTRNSVVPVPA</sequence>
<dbReference type="InterPro" id="IPR037185">
    <property type="entry name" value="EmrE-like"/>
</dbReference>
<dbReference type="RefSeq" id="WP_069206163.1">
    <property type="nucleotide sequence ID" value="NZ_CP014168.1"/>
</dbReference>
<keyword evidence="4" id="KW-1185">Reference proteome</keyword>
<dbReference type="InterPro" id="IPR000620">
    <property type="entry name" value="EamA_dom"/>
</dbReference>
<feature type="transmembrane region" description="Helical" evidence="1">
    <location>
        <begin position="73"/>
        <end position="91"/>
    </location>
</feature>
<dbReference type="STRING" id="1560345.AWL63_18480"/>
<feature type="transmembrane region" description="Helical" evidence="1">
    <location>
        <begin position="236"/>
        <end position="256"/>
    </location>
</feature>
<accession>A0A1B3ZDX9</accession>